<protein>
    <recommendedName>
        <fullName evidence="4">Family with sequence similarity 78 member A</fullName>
    </recommendedName>
</protein>
<accession>A0AA35LD71</accession>
<organism evidence="2 3">
    <name type="scientific">Podarcis lilfordi</name>
    <name type="common">Lilford's wall lizard</name>
    <dbReference type="NCBI Taxonomy" id="74358"/>
    <lineage>
        <taxon>Eukaryota</taxon>
        <taxon>Metazoa</taxon>
        <taxon>Chordata</taxon>
        <taxon>Craniata</taxon>
        <taxon>Vertebrata</taxon>
        <taxon>Euteleostomi</taxon>
        <taxon>Lepidosauria</taxon>
        <taxon>Squamata</taxon>
        <taxon>Bifurcata</taxon>
        <taxon>Unidentata</taxon>
        <taxon>Episquamata</taxon>
        <taxon>Laterata</taxon>
        <taxon>Lacertibaenia</taxon>
        <taxon>Lacertidae</taxon>
        <taxon>Podarcis</taxon>
    </lineage>
</organism>
<feature type="region of interest" description="Disordered" evidence="1">
    <location>
        <begin position="236"/>
        <end position="255"/>
    </location>
</feature>
<evidence type="ECO:0000313" key="3">
    <source>
        <dbReference type="Proteomes" id="UP001178461"/>
    </source>
</evidence>
<evidence type="ECO:0008006" key="4">
    <source>
        <dbReference type="Google" id="ProtNLM"/>
    </source>
</evidence>
<dbReference type="PANTHER" id="PTHR31655:SF3">
    <property type="entry name" value="PROTEIN FAM78A"/>
    <property type="match status" value="1"/>
</dbReference>
<sequence length="330" mass="37050">MDIGFEITDEDCWRLLEIVLVLWAMGCIQSISCKSKGFRESITVIEVKASIDPVPTNIDESSSVVLRYRTPHFRASAQVLVPPLPRKETWIVGWIQACSHMEFYNHYGEHGMSSWELPDLLEGKIQAISDSDGVNYPWYGNTTETCTIVGPTKKEGKFSVSMNDNFYPSVTWAVPVSDSNVAKLTSIHRDQSFTTWLVATNTATNEMVILQTIRWRMKLGIDVTPSKPLGHRAKLKEPHAQEQPQILSKNEPIPPSALVKPNANDAQVLMWRPKDGRPLVVIPPKHRNRTVFPSNDTGQPAFSTDHLGSGQYRGPFFTKGGTQCAVWFKI</sequence>
<dbReference type="EMBL" id="OX395140">
    <property type="protein sequence ID" value="CAI5794196.1"/>
    <property type="molecule type" value="Genomic_DNA"/>
</dbReference>
<evidence type="ECO:0000256" key="1">
    <source>
        <dbReference type="SAM" id="MobiDB-lite"/>
    </source>
</evidence>
<keyword evidence="3" id="KW-1185">Reference proteome</keyword>
<evidence type="ECO:0000313" key="2">
    <source>
        <dbReference type="EMBL" id="CAI5794196.1"/>
    </source>
</evidence>
<gene>
    <name evidence="2" type="ORF">PODLI_1B029865</name>
</gene>
<proteinExistence type="predicted"/>
<dbReference type="AlphaFoldDB" id="A0AA35LD71"/>
<dbReference type="Proteomes" id="UP001178461">
    <property type="component" value="Chromosome Z"/>
</dbReference>
<reference evidence="2" key="1">
    <citation type="submission" date="2022-12" db="EMBL/GenBank/DDBJ databases">
        <authorList>
            <person name="Alioto T."/>
            <person name="Alioto T."/>
            <person name="Gomez Garrido J."/>
        </authorList>
    </citation>
    <scope>NUCLEOTIDE SEQUENCE</scope>
</reference>
<dbReference type="InterPro" id="IPR029638">
    <property type="entry name" value="FAM78"/>
</dbReference>
<dbReference type="PANTHER" id="PTHR31655">
    <property type="entry name" value="PROTEIN FAM78A"/>
    <property type="match status" value="1"/>
</dbReference>
<name>A0AA35LD71_9SAUR</name>